<evidence type="ECO:0000256" key="2">
    <source>
        <dbReference type="ARBA" id="ARBA00022448"/>
    </source>
</evidence>
<reference evidence="10 11" key="1">
    <citation type="submission" date="2024-09" db="EMBL/GenBank/DDBJ databases">
        <authorList>
            <person name="Sun Q."/>
            <person name="Mori K."/>
        </authorList>
    </citation>
    <scope>NUCLEOTIDE SEQUENCE [LARGE SCALE GENOMIC DNA]</scope>
    <source>
        <strain evidence="10 11">CCM 8626</strain>
    </source>
</reference>
<keyword evidence="5 8" id="KW-0812">Transmembrane</keyword>
<dbReference type="PANTHER" id="PTHR30183:SF6">
    <property type="entry name" value="INNER MEMBRANE ABC TRANSPORTER PERMEASE PROTEIN YNJC"/>
    <property type="match status" value="1"/>
</dbReference>
<protein>
    <submittedName>
        <fullName evidence="10">ABC transporter permease</fullName>
    </submittedName>
</protein>
<feature type="transmembrane region" description="Helical" evidence="8">
    <location>
        <begin position="293"/>
        <end position="322"/>
    </location>
</feature>
<comment type="caution">
    <text evidence="10">The sequence shown here is derived from an EMBL/GenBank/DDBJ whole genome shotgun (WGS) entry which is preliminary data.</text>
</comment>
<name>A0ABV6EEC6_9GAMM</name>
<feature type="transmembrane region" description="Helical" evidence="8">
    <location>
        <begin position="249"/>
        <end position="273"/>
    </location>
</feature>
<evidence type="ECO:0000313" key="10">
    <source>
        <dbReference type="EMBL" id="MFC0227350.1"/>
    </source>
</evidence>
<evidence type="ECO:0000256" key="8">
    <source>
        <dbReference type="SAM" id="Phobius"/>
    </source>
</evidence>
<keyword evidence="11" id="KW-1185">Reference proteome</keyword>
<dbReference type="Proteomes" id="UP001589792">
    <property type="component" value="Unassembled WGS sequence"/>
</dbReference>
<evidence type="ECO:0000313" key="11">
    <source>
        <dbReference type="Proteomes" id="UP001589792"/>
    </source>
</evidence>
<feature type="transmembrane region" description="Helical" evidence="8">
    <location>
        <begin position="372"/>
        <end position="392"/>
    </location>
</feature>
<feature type="transmembrane region" description="Helical" evidence="8">
    <location>
        <begin position="60"/>
        <end position="88"/>
    </location>
</feature>
<dbReference type="EMBL" id="JBHLXG010000010">
    <property type="protein sequence ID" value="MFC0227350.1"/>
    <property type="molecule type" value="Genomic_DNA"/>
</dbReference>
<dbReference type="CDD" id="cd06261">
    <property type="entry name" value="TM_PBP2"/>
    <property type="match status" value="1"/>
</dbReference>
<feature type="transmembrane region" description="Helical" evidence="8">
    <location>
        <begin position="404"/>
        <end position="427"/>
    </location>
</feature>
<evidence type="ECO:0000256" key="5">
    <source>
        <dbReference type="ARBA" id="ARBA00022692"/>
    </source>
</evidence>
<evidence type="ECO:0000259" key="9">
    <source>
        <dbReference type="PROSITE" id="PS50928"/>
    </source>
</evidence>
<evidence type="ECO:0000256" key="4">
    <source>
        <dbReference type="ARBA" id="ARBA00022519"/>
    </source>
</evidence>
<feature type="transmembrane region" description="Helical" evidence="8">
    <location>
        <begin position="514"/>
        <end position="534"/>
    </location>
</feature>
<dbReference type="PANTHER" id="PTHR30183">
    <property type="entry name" value="MOLYBDENUM TRANSPORT SYSTEM PERMEASE PROTEIN MODB"/>
    <property type="match status" value="1"/>
</dbReference>
<evidence type="ECO:0000256" key="6">
    <source>
        <dbReference type="ARBA" id="ARBA00022989"/>
    </source>
</evidence>
<feature type="transmembrane region" description="Helical" evidence="8">
    <location>
        <begin position="100"/>
        <end position="119"/>
    </location>
</feature>
<keyword evidence="6 8" id="KW-1133">Transmembrane helix</keyword>
<organism evidence="10 11">
    <name type="scientific">Serratia aquatilis</name>
    <dbReference type="NCBI Taxonomy" id="1737515"/>
    <lineage>
        <taxon>Bacteria</taxon>
        <taxon>Pseudomonadati</taxon>
        <taxon>Pseudomonadota</taxon>
        <taxon>Gammaproteobacteria</taxon>
        <taxon>Enterobacterales</taxon>
        <taxon>Yersiniaceae</taxon>
        <taxon>Serratia</taxon>
    </lineage>
</organism>
<proteinExistence type="predicted"/>
<keyword evidence="7 8" id="KW-0472">Membrane</keyword>
<feature type="domain" description="ABC transmembrane type-1" evidence="9">
    <location>
        <begin position="343"/>
        <end position="524"/>
    </location>
</feature>
<dbReference type="PROSITE" id="PS50928">
    <property type="entry name" value="ABC_TM1"/>
    <property type="match status" value="2"/>
</dbReference>
<dbReference type="Gene3D" id="1.10.3720.10">
    <property type="entry name" value="MetI-like"/>
    <property type="match status" value="2"/>
</dbReference>
<dbReference type="RefSeq" id="WP_380675818.1">
    <property type="nucleotide sequence ID" value="NZ_CP173186.1"/>
</dbReference>
<evidence type="ECO:0000256" key="1">
    <source>
        <dbReference type="ARBA" id="ARBA00004429"/>
    </source>
</evidence>
<dbReference type="SUPFAM" id="SSF161098">
    <property type="entry name" value="MetI-like"/>
    <property type="match status" value="2"/>
</dbReference>
<feature type="transmembrane region" description="Helical" evidence="8">
    <location>
        <begin position="342"/>
        <end position="365"/>
    </location>
</feature>
<feature type="domain" description="ABC transmembrane type-1" evidence="9">
    <location>
        <begin position="62"/>
        <end position="268"/>
    </location>
</feature>
<gene>
    <name evidence="10" type="ORF">ACFFJ3_12680</name>
</gene>
<evidence type="ECO:0000256" key="7">
    <source>
        <dbReference type="ARBA" id="ARBA00023136"/>
    </source>
</evidence>
<dbReference type="InterPro" id="IPR035906">
    <property type="entry name" value="MetI-like_sf"/>
</dbReference>
<keyword evidence="4" id="KW-0997">Cell inner membrane</keyword>
<dbReference type="InterPro" id="IPR000515">
    <property type="entry name" value="MetI-like"/>
</dbReference>
<sequence length="539" mass="59088">MVETVRCALKPGRALGCKVLAWSGVGVVFFPVLPGLGFMLEPTLSGQNWVSFWGDDQWFPAMLTTLISSAIGTLGALLLCLSIVLGLYPGAGWQRYMRRLPVLLAMPHVAFAAGSLLLFSPTGWLARLMAASGGENLYDPYGVGLGMTLALKESWFLLWVASAQLKRTDLQPQLLIMRSLGYGRLQSSWLVLLPQLLPSLGWAIVAVLAYNISVVDVAIILGPGNPPTLAVLAWQWLNDASPAIQAKGMMAALLLIALLAGFSLAGYLVWRVWRSRLFPHSGQRYLASGTQAFSWLAGLMTLVGVMVLLMLLVWSLASIWFYPALLPQRWSLAAWQLTDLTPLLTALMLGLTTSLCALVMVVFWLEWGTSRYGFFLWLPLILPALPLVIGQYGVLLRWGWDGTFIAVAWSHLLWMIPYMLLVLAPAYRQVDPRLLLSARSLGLPAWQVLLWVKWPSLLRPLLSAWAIGFSVSIAQYLPTLYAGAGRFATVTTEAVALSSGGDPRTLAVQALLQFFLPAMVFLVAVLSGLLAGYYRQGLR</sequence>
<feature type="transmembrane region" description="Helical" evidence="8">
    <location>
        <begin position="19"/>
        <end position="40"/>
    </location>
</feature>
<keyword evidence="2" id="KW-0813">Transport</keyword>
<comment type="subcellular location">
    <subcellularLocation>
        <location evidence="1">Cell inner membrane</location>
        <topology evidence="1">Multi-pass membrane protein</topology>
    </subcellularLocation>
</comment>
<keyword evidence="3" id="KW-1003">Cell membrane</keyword>
<accession>A0ABV6EEC6</accession>
<evidence type="ECO:0000256" key="3">
    <source>
        <dbReference type="ARBA" id="ARBA00022475"/>
    </source>
</evidence>